<dbReference type="Proteomes" id="UP001159179">
    <property type="component" value="Unassembled WGS sequence"/>
</dbReference>
<dbReference type="RefSeq" id="WP_251338312.1">
    <property type="nucleotide sequence ID" value="NZ_JAMATW010000003.1"/>
</dbReference>
<gene>
    <name evidence="1" type="ORF">P5X88_10390</name>
</gene>
<comment type="caution">
    <text evidence="1">The sequence shown here is derived from an EMBL/GenBank/DDBJ whole genome shotgun (WGS) entry which is preliminary data.</text>
</comment>
<reference evidence="1" key="1">
    <citation type="submission" date="2023-03" db="EMBL/GenBank/DDBJ databases">
        <title>Bacterial isolates from washroom surfaces on a university campus.</title>
        <authorList>
            <person name="Holman D.B."/>
            <person name="Gzyl K.E."/>
            <person name="Taheri A.E."/>
        </authorList>
    </citation>
    <scope>NUCLEOTIDE SEQUENCE</scope>
    <source>
        <strain evidence="1">RD03</strain>
    </source>
</reference>
<organism evidence="1 2">
    <name type="scientific">Heyndrickxia oleronia</name>
    <dbReference type="NCBI Taxonomy" id="38875"/>
    <lineage>
        <taxon>Bacteria</taxon>
        <taxon>Bacillati</taxon>
        <taxon>Bacillota</taxon>
        <taxon>Bacilli</taxon>
        <taxon>Bacillales</taxon>
        <taxon>Bacillaceae</taxon>
        <taxon>Heyndrickxia</taxon>
    </lineage>
</organism>
<accession>A0AAW6SR96</accession>
<evidence type="ECO:0000313" key="2">
    <source>
        <dbReference type="Proteomes" id="UP001159179"/>
    </source>
</evidence>
<name>A0AAW6SR96_9BACI</name>
<dbReference type="Pfam" id="PF11392">
    <property type="entry name" value="AllH"/>
    <property type="match status" value="1"/>
</dbReference>
<sequence length="305" mass="34504">MLIRMEWMACFSSNEVYKILEQNPQGSIHSVFTNSFNITFDKSLVHVGVYENGLAPFGIGLSRMDAQQLIRQIQNAQLVRWDHASGKLIFSNEAVLDMKQVKWTKHSFSDGLTNHSIIIDHFRYIADLFLQSDWQTGLAQTPDEKQELNQYLLSSSQVVTSSKFINEVNRLIQLIQGEISTEYESVFDYWMGRGLGLTPSGDDVLTGVCAFLSAFNGSKGEFQERLKSYLVAKGRQRTTHIAYEYLLYATNAKFHTHLIQMCKGMDSRSDIEFLQAVEEMKKIGHTSGADTLLGILLGIKALVLK</sequence>
<evidence type="ECO:0000313" key="1">
    <source>
        <dbReference type="EMBL" id="MDH5161350.1"/>
    </source>
</evidence>
<dbReference type="InterPro" id="IPR021530">
    <property type="entry name" value="AllH-like"/>
</dbReference>
<dbReference type="EMBL" id="JAROYP010000005">
    <property type="protein sequence ID" value="MDH5161350.1"/>
    <property type="molecule type" value="Genomic_DNA"/>
</dbReference>
<protein>
    <submittedName>
        <fullName evidence="1">DUF2877 domain-containing protein</fullName>
    </submittedName>
</protein>
<proteinExistence type="predicted"/>
<dbReference type="AlphaFoldDB" id="A0AAW6SR96"/>